<evidence type="ECO:0000313" key="14">
    <source>
        <dbReference type="Proteomes" id="UP000708576"/>
    </source>
</evidence>
<feature type="coiled-coil region" evidence="10">
    <location>
        <begin position="366"/>
        <end position="407"/>
    </location>
</feature>
<evidence type="ECO:0000256" key="5">
    <source>
        <dbReference type="ARBA" id="ARBA00022741"/>
    </source>
</evidence>
<sequence>MRNYLLRSNTRVLLLILLFLFAANQIKSQDKSVIDSLLNQLPKQTNDSLFIEKLWEVSFAYESYNLDSAAQYALKAINHSKRTENNEYLIRSLITYGNILRDKRSQEKADSILQVAEKVCVGSVYEDNYAFFLFNAIGGLKTNEGKYTEAIEYYLKALKKAELLGDEYYKAATSLDLGVLCAYTDEYDKGLNYYYDSYQYFKEIDDGYFIAASANGLGSIYQLTGEIDSALYYNNIALDYSLKIDNQILAARMYTNLAECYAIQNDYSKSLQAHLDALKIKEGRGDWQDIAISKILVGQTYARMGELAKGLRFIDEGQLMADTLNLPYIQKSALLAKKESYYLNKKYEKAYDYLQKYHELNDSIYSEDVKLQIKELEEKYESEKKDKQLLEQKASLAMSEKKRVQQRNLLLVSVGLLVILAGLVVFTFAYMRQRRKLYNETIANLEKEKELTQLKFVMEGEEKERSRLARELHDGVNGSLGAIKLMASSELKKASDTSDNLIRINQMLDSVSDEVRDISHNLMPDTLLKLGLDEALLKHINKLSETDKINVDFQSYGRMDDLDVTVKLAIYRITQELLKNIIKHAKASEGLVQVNRHQNELSLIVEDNGKGFDVFDRAQKKNWGIGLQNIYNRVEILGGIIDIQSSLDAGTSININLPLN</sequence>
<dbReference type="Proteomes" id="UP000708576">
    <property type="component" value="Unassembled WGS sequence"/>
</dbReference>
<reference evidence="13 14" key="1">
    <citation type="journal article" date="2015" name="Int. J. Syst. Evol. Microbiol.">
        <title>Carboxylicivirga linearis sp. nov., isolated from a sea cucumber culture pond.</title>
        <authorList>
            <person name="Wang F.Q."/>
            <person name="Zhou Y.X."/>
            <person name="Lin X.Z."/>
            <person name="Chen G.J."/>
            <person name="Du Z.J."/>
        </authorList>
    </citation>
    <scope>NUCLEOTIDE SEQUENCE [LARGE SCALE GENOMIC DNA]</scope>
    <source>
        <strain evidence="13 14">FB218</strain>
    </source>
</reference>
<dbReference type="Gene3D" id="1.25.40.10">
    <property type="entry name" value="Tetratricopeptide repeat domain"/>
    <property type="match status" value="2"/>
</dbReference>
<dbReference type="SUPFAM" id="SSF48452">
    <property type="entry name" value="TPR-like"/>
    <property type="match status" value="2"/>
</dbReference>
<dbReference type="EC" id="2.7.13.3" evidence="2"/>
<dbReference type="CDD" id="cd16917">
    <property type="entry name" value="HATPase_UhpB-NarQ-NarX-like"/>
    <property type="match status" value="1"/>
</dbReference>
<dbReference type="Pfam" id="PF07730">
    <property type="entry name" value="HisKA_3"/>
    <property type="match status" value="1"/>
</dbReference>
<dbReference type="InterPro" id="IPR050482">
    <property type="entry name" value="Sensor_HK_TwoCompSys"/>
</dbReference>
<evidence type="ECO:0000256" key="6">
    <source>
        <dbReference type="ARBA" id="ARBA00022777"/>
    </source>
</evidence>
<dbReference type="InterPro" id="IPR036890">
    <property type="entry name" value="HATPase_C_sf"/>
</dbReference>
<keyword evidence="11" id="KW-0472">Membrane</keyword>
<evidence type="ECO:0000256" key="8">
    <source>
        <dbReference type="ARBA" id="ARBA00023012"/>
    </source>
</evidence>
<dbReference type="PANTHER" id="PTHR24421">
    <property type="entry name" value="NITRATE/NITRITE SENSOR PROTEIN NARX-RELATED"/>
    <property type="match status" value="1"/>
</dbReference>
<keyword evidence="14" id="KW-1185">Reference proteome</keyword>
<keyword evidence="7" id="KW-0067">ATP-binding</keyword>
<dbReference type="EMBL" id="JAGUCO010000009">
    <property type="protein sequence ID" value="MBS2099283.1"/>
    <property type="molecule type" value="Genomic_DNA"/>
</dbReference>
<organism evidence="13 14">
    <name type="scientific">Carboxylicivirga linearis</name>
    <dbReference type="NCBI Taxonomy" id="1628157"/>
    <lineage>
        <taxon>Bacteria</taxon>
        <taxon>Pseudomonadati</taxon>
        <taxon>Bacteroidota</taxon>
        <taxon>Bacteroidia</taxon>
        <taxon>Marinilabiliales</taxon>
        <taxon>Marinilabiliaceae</taxon>
        <taxon>Carboxylicivirga</taxon>
    </lineage>
</organism>
<dbReference type="SMART" id="SM00028">
    <property type="entry name" value="TPR"/>
    <property type="match status" value="5"/>
</dbReference>
<protein>
    <recommendedName>
        <fullName evidence="2">histidine kinase</fullName>
        <ecNumber evidence="2">2.7.13.3</ecNumber>
    </recommendedName>
</protein>
<dbReference type="Pfam" id="PF02518">
    <property type="entry name" value="HATPase_c"/>
    <property type="match status" value="1"/>
</dbReference>
<feature type="repeat" description="TPR" evidence="9">
    <location>
        <begin position="251"/>
        <end position="284"/>
    </location>
</feature>
<feature type="transmembrane region" description="Helical" evidence="11">
    <location>
        <begin position="409"/>
        <end position="431"/>
    </location>
</feature>
<keyword evidence="11" id="KW-1133">Transmembrane helix</keyword>
<name>A0ABS5JWU1_9BACT</name>
<dbReference type="PROSITE" id="PS50005">
    <property type="entry name" value="TPR"/>
    <property type="match status" value="1"/>
</dbReference>
<dbReference type="RefSeq" id="WP_212216523.1">
    <property type="nucleotide sequence ID" value="NZ_JAGUCO010000009.1"/>
</dbReference>
<evidence type="ECO:0000256" key="4">
    <source>
        <dbReference type="ARBA" id="ARBA00022679"/>
    </source>
</evidence>
<dbReference type="PANTHER" id="PTHR24421:SF10">
    <property type="entry name" value="NITRATE_NITRITE SENSOR PROTEIN NARQ"/>
    <property type="match status" value="1"/>
</dbReference>
<keyword evidence="11" id="KW-0812">Transmembrane</keyword>
<dbReference type="PROSITE" id="PS50109">
    <property type="entry name" value="HIS_KIN"/>
    <property type="match status" value="1"/>
</dbReference>
<accession>A0ABS5JWU1</accession>
<dbReference type="Gene3D" id="1.20.5.1930">
    <property type="match status" value="1"/>
</dbReference>
<keyword evidence="9" id="KW-0802">TPR repeat</keyword>
<evidence type="ECO:0000256" key="7">
    <source>
        <dbReference type="ARBA" id="ARBA00022840"/>
    </source>
</evidence>
<keyword evidence="4" id="KW-0808">Transferase</keyword>
<feature type="domain" description="Histidine kinase" evidence="12">
    <location>
        <begin position="467"/>
        <end position="660"/>
    </location>
</feature>
<keyword evidence="6 13" id="KW-0418">Kinase</keyword>
<dbReference type="InterPro" id="IPR011712">
    <property type="entry name" value="Sig_transdc_His_kin_sub3_dim/P"/>
</dbReference>
<gene>
    <name evidence="13" type="ORF">KEM10_13400</name>
</gene>
<evidence type="ECO:0000256" key="10">
    <source>
        <dbReference type="SAM" id="Coils"/>
    </source>
</evidence>
<dbReference type="SUPFAM" id="SSF55874">
    <property type="entry name" value="ATPase domain of HSP90 chaperone/DNA topoisomerase II/histidine kinase"/>
    <property type="match status" value="1"/>
</dbReference>
<comment type="catalytic activity">
    <reaction evidence="1">
        <text>ATP + protein L-histidine = ADP + protein N-phospho-L-histidine.</text>
        <dbReference type="EC" id="2.7.13.3"/>
    </reaction>
</comment>
<evidence type="ECO:0000259" key="12">
    <source>
        <dbReference type="PROSITE" id="PS50109"/>
    </source>
</evidence>
<evidence type="ECO:0000256" key="2">
    <source>
        <dbReference type="ARBA" id="ARBA00012438"/>
    </source>
</evidence>
<evidence type="ECO:0000256" key="3">
    <source>
        <dbReference type="ARBA" id="ARBA00022553"/>
    </source>
</evidence>
<dbReference type="GO" id="GO:0016301">
    <property type="term" value="F:kinase activity"/>
    <property type="evidence" value="ECO:0007669"/>
    <property type="project" value="UniProtKB-KW"/>
</dbReference>
<evidence type="ECO:0000256" key="11">
    <source>
        <dbReference type="SAM" id="Phobius"/>
    </source>
</evidence>
<dbReference type="InterPro" id="IPR019734">
    <property type="entry name" value="TPR_rpt"/>
</dbReference>
<evidence type="ECO:0000256" key="9">
    <source>
        <dbReference type="PROSITE-ProRule" id="PRU00339"/>
    </source>
</evidence>
<keyword evidence="3" id="KW-0597">Phosphoprotein</keyword>
<dbReference type="InterPro" id="IPR005467">
    <property type="entry name" value="His_kinase_dom"/>
</dbReference>
<evidence type="ECO:0000313" key="13">
    <source>
        <dbReference type="EMBL" id="MBS2099283.1"/>
    </source>
</evidence>
<dbReference type="Pfam" id="PF13424">
    <property type="entry name" value="TPR_12"/>
    <property type="match status" value="2"/>
</dbReference>
<dbReference type="SMART" id="SM00387">
    <property type="entry name" value="HATPase_c"/>
    <property type="match status" value="1"/>
</dbReference>
<evidence type="ECO:0000256" key="1">
    <source>
        <dbReference type="ARBA" id="ARBA00000085"/>
    </source>
</evidence>
<dbReference type="InterPro" id="IPR003594">
    <property type="entry name" value="HATPase_dom"/>
</dbReference>
<keyword evidence="5" id="KW-0547">Nucleotide-binding</keyword>
<dbReference type="InterPro" id="IPR011990">
    <property type="entry name" value="TPR-like_helical_dom_sf"/>
</dbReference>
<keyword evidence="10" id="KW-0175">Coiled coil</keyword>
<keyword evidence="8" id="KW-0902">Two-component regulatory system</keyword>
<dbReference type="Gene3D" id="3.30.565.10">
    <property type="entry name" value="Histidine kinase-like ATPase, C-terminal domain"/>
    <property type="match status" value="1"/>
</dbReference>
<comment type="caution">
    <text evidence="13">The sequence shown here is derived from an EMBL/GenBank/DDBJ whole genome shotgun (WGS) entry which is preliminary data.</text>
</comment>
<proteinExistence type="predicted"/>